<name>A0A8J5TCH2_HOMAM</name>
<sequence>MEQHLLSSSIVRTSLKFEMGGLGSGLSSWWSGAPVLLSPENEMIPSKVEVGVDENYYMKGGAVWRRGTVECSLPVGAPKDYMKLQDLFSLEKEWKGTVSNILLAETSCNPKPSYRAWCAVER</sequence>
<accession>A0A8J5TCH2</accession>
<dbReference type="Proteomes" id="UP000747542">
    <property type="component" value="Unassembled WGS sequence"/>
</dbReference>
<organism evidence="1 2">
    <name type="scientific">Homarus americanus</name>
    <name type="common">American lobster</name>
    <dbReference type="NCBI Taxonomy" id="6706"/>
    <lineage>
        <taxon>Eukaryota</taxon>
        <taxon>Metazoa</taxon>
        <taxon>Ecdysozoa</taxon>
        <taxon>Arthropoda</taxon>
        <taxon>Crustacea</taxon>
        <taxon>Multicrustacea</taxon>
        <taxon>Malacostraca</taxon>
        <taxon>Eumalacostraca</taxon>
        <taxon>Eucarida</taxon>
        <taxon>Decapoda</taxon>
        <taxon>Pleocyemata</taxon>
        <taxon>Astacidea</taxon>
        <taxon>Nephropoidea</taxon>
        <taxon>Nephropidae</taxon>
        <taxon>Homarus</taxon>
    </lineage>
</organism>
<reference evidence="1" key="1">
    <citation type="journal article" date="2021" name="Sci. Adv.">
        <title>The American lobster genome reveals insights on longevity, neural, and immune adaptations.</title>
        <authorList>
            <person name="Polinski J.M."/>
            <person name="Zimin A.V."/>
            <person name="Clark K.F."/>
            <person name="Kohn A.B."/>
            <person name="Sadowski N."/>
            <person name="Timp W."/>
            <person name="Ptitsyn A."/>
            <person name="Khanna P."/>
            <person name="Romanova D.Y."/>
            <person name="Williams P."/>
            <person name="Greenwood S.J."/>
            <person name="Moroz L.L."/>
            <person name="Walt D.R."/>
            <person name="Bodnar A.G."/>
        </authorList>
    </citation>
    <scope>NUCLEOTIDE SEQUENCE</scope>
    <source>
        <strain evidence="1">GMGI-L3</strain>
    </source>
</reference>
<proteinExistence type="predicted"/>
<comment type="caution">
    <text evidence="1">The sequence shown here is derived from an EMBL/GenBank/DDBJ whole genome shotgun (WGS) entry which is preliminary data.</text>
</comment>
<evidence type="ECO:0000313" key="2">
    <source>
        <dbReference type="Proteomes" id="UP000747542"/>
    </source>
</evidence>
<evidence type="ECO:0000313" key="1">
    <source>
        <dbReference type="EMBL" id="KAG7173956.1"/>
    </source>
</evidence>
<protein>
    <submittedName>
        <fullName evidence="1">Uncharacterized protein</fullName>
    </submittedName>
</protein>
<gene>
    <name evidence="1" type="ORF">Hamer_G029978</name>
</gene>
<keyword evidence="2" id="KW-1185">Reference proteome</keyword>
<dbReference type="EMBL" id="JAHLQT010008456">
    <property type="protein sequence ID" value="KAG7173956.1"/>
    <property type="molecule type" value="Genomic_DNA"/>
</dbReference>
<dbReference type="AlphaFoldDB" id="A0A8J5TCH2"/>